<dbReference type="Gene3D" id="1.25.40.10">
    <property type="entry name" value="Tetratricopeptide repeat domain"/>
    <property type="match status" value="1"/>
</dbReference>
<evidence type="ECO:0000313" key="8">
    <source>
        <dbReference type="Proteomes" id="UP000243924"/>
    </source>
</evidence>
<dbReference type="GO" id="GO:0043093">
    <property type="term" value="P:FtsZ-dependent cytokinesis"/>
    <property type="evidence" value="ECO:0007669"/>
    <property type="project" value="UniProtKB-UniRule"/>
</dbReference>
<keyword evidence="2" id="KW-0574">Periplasm</keyword>
<dbReference type="GO" id="GO:0070206">
    <property type="term" value="P:protein trimerization"/>
    <property type="evidence" value="ECO:0007669"/>
    <property type="project" value="InterPro"/>
</dbReference>
<dbReference type="RefSeq" id="WP_092386424.1">
    <property type="nucleotide sequence ID" value="NZ_LT629787.1"/>
</dbReference>
<dbReference type="AlphaFoldDB" id="A0A1H2G1G2"/>
<feature type="domain" description="Outer membrane lipoprotein BamD-like" evidence="5">
    <location>
        <begin position="143"/>
        <end position="264"/>
    </location>
</feature>
<dbReference type="GO" id="GO:0030288">
    <property type="term" value="C:outer membrane-bounded periplasmic space"/>
    <property type="evidence" value="ECO:0007669"/>
    <property type="project" value="UniProtKB-UniRule"/>
</dbReference>
<dbReference type="InterPro" id="IPR032519">
    <property type="entry name" value="YbgF_tri"/>
</dbReference>
<evidence type="ECO:0000259" key="5">
    <source>
        <dbReference type="Pfam" id="PF13525"/>
    </source>
</evidence>
<comment type="subcellular location">
    <subcellularLocation>
        <location evidence="2">Periplasm</location>
    </subcellularLocation>
</comment>
<dbReference type="Proteomes" id="UP000243924">
    <property type="component" value="Chromosome I"/>
</dbReference>
<keyword evidence="2" id="KW-0175">Coiled coil</keyword>
<dbReference type="SUPFAM" id="SSF48452">
    <property type="entry name" value="TPR-like"/>
    <property type="match status" value="1"/>
</dbReference>
<evidence type="ECO:0000256" key="3">
    <source>
        <dbReference type="PROSITE-ProRule" id="PRU00339"/>
    </source>
</evidence>
<dbReference type="InterPro" id="IPR014162">
    <property type="entry name" value="CpoB_C"/>
</dbReference>
<keyword evidence="8" id="KW-1185">Reference proteome</keyword>
<dbReference type="STRING" id="1434072.SAMN05216210_1961"/>
<dbReference type="Pfam" id="PF13525">
    <property type="entry name" value="YfiO"/>
    <property type="match status" value="1"/>
</dbReference>
<protein>
    <recommendedName>
        <fullName evidence="2">Cell division coordinator CpoB</fullName>
    </recommendedName>
</protein>
<dbReference type="Pfam" id="PF16331">
    <property type="entry name" value="TolA_bind_tri"/>
    <property type="match status" value="1"/>
</dbReference>
<dbReference type="NCBIfam" id="TIGR02795">
    <property type="entry name" value="tol_pal_ybgF"/>
    <property type="match status" value="1"/>
</dbReference>
<keyword evidence="3" id="KW-0802">TPR repeat</keyword>
<accession>A0A1H2G1G2</accession>
<feature type="coiled-coil region" evidence="2">
    <location>
        <begin position="58"/>
        <end position="85"/>
    </location>
</feature>
<reference evidence="8" key="1">
    <citation type="submission" date="2016-10" db="EMBL/GenBank/DDBJ databases">
        <authorList>
            <person name="Varghese N."/>
            <person name="Submissions S."/>
        </authorList>
    </citation>
    <scope>NUCLEOTIDE SEQUENCE [LARGE SCALE GENOMIC DNA]</scope>
    <source>
        <strain evidence="8">CECT 8338</strain>
    </source>
</reference>
<keyword evidence="1 2" id="KW-0732">Signal</keyword>
<feature type="region of interest" description="Disordered" evidence="4">
    <location>
        <begin position="99"/>
        <end position="128"/>
    </location>
</feature>
<evidence type="ECO:0000256" key="1">
    <source>
        <dbReference type="ARBA" id="ARBA00022729"/>
    </source>
</evidence>
<dbReference type="PROSITE" id="PS50005">
    <property type="entry name" value="TPR"/>
    <property type="match status" value="2"/>
</dbReference>
<feature type="repeat" description="TPR" evidence="3">
    <location>
        <begin position="217"/>
        <end position="250"/>
    </location>
</feature>
<keyword evidence="2" id="KW-0131">Cell cycle</keyword>
<organism evidence="7 8">
    <name type="scientific">Halopseudomonas salegens</name>
    <dbReference type="NCBI Taxonomy" id="1434072"/>
    <lineage>
        <taxon>Bacteria</taxon>
        <taxon>Pseudomonadati</taxon>
        <taxon>Pseudomonadota</taxon>
        <taxon>Gammaproteobacteria</taxon>
        <taxon>Pseudomonadales</taxon>
        <taxon>Pseudomonadaceae</taxon>
        <taxon>Halopseudomonas</taxon>
    </lineage>
</organism>
<feature type="domain" description="YbgF trimerisation" evidence="6">
    <location>
        <begin position="51"/>
        <end position="104"/>
    </location>
</feature>
<dbReference type="EMBL" id="LT629787">
    <property type="protein sequence ID" value="SDU13330.1"/>
    <property type="molecule type" value="Genomic_DNA"/>
</dbReference>
<feature type="signal peptide" evidence="2">
    <location>
        <begin position="1"/>
        <end position="20"/>
    </location>
</feature>
<evidence type="ECO:0000256" key="2">
    <source>
        <dbReference type="HAMAP-Rule" id="MF_02066"/>
    </source>
</evidence>
<dbReference type="InterPro" id="IPR019734">
    <property type="entry name" value="TPR_rpt"/>
</dbReference>
<feature type="repeat" description="TPR" evidence="3">
    <location>
        <begin position="180"/>
        <end position="213"/>
    </location>
</feature>
<evidence type="ECO:0000256" key="4">
    <source>
        <dbReference type="SAM" id="MobiDB-lite"/>
    </source>
</evidence>
<comment type="similarity">
    <text evidence="2">Belongs to the CpoB family.</text>
</comment>
<dbReference type="InterPro" id="IPR039565">
    <property type="entry name" value="BamD-like"/>
</dbReference>
<dbReference type="Gene3D" id="1.20.5.110">
    <property type="match status" value="1"/>
</dbReference>
<dbReference type="InterPro" id="IPR034706">
    <property type="entry name" value="CpoB"/>
</dbReference>
<evidence type="ECO:0000259" key="6">
    <source>
        <dbReference type="Pfam" id="PF16331"/>
    </source>
</evidence>
<dbReference type="SMART" id="SM00028">
    <property type="entry name" value="TPR"/>
    <property type="match status" value="3"/>
</dbReference>
<dbReference type="InterPro" id="IPR011990">
    <property type="entry name" value="TPR-like_helical_dom_sf"/>
</dbReference>
<evidence type="ECO:0000313" key="7">
    <source>
        <dbReference type="EMBL" id="SDU13330.1"/>
    </source>
</evidence>
<sequence length="264" mass="29849" precursor="true">MRVLSGVAVLTMLVPALALAQVPVDERGGGNGSRSSTAVNVPQVRSDVSPQGQLLQQLYQLQQEVSMLRGMLEEQEHRISRMEDDQQTRYEDIDRRLQAVSGSSGPEPDNNAPVAEQPVSPQVTDQLPLDTNEAVAEPDPEREKLLYEAAYDQVRQRNFTQAIAAYNAFLRRYPESDYAGNAQYWLGELYLAESDYTASEQAFQRVLSRYPGHRKEADTLYKLGDVERRRENNAQAREWFQRVLAEYPNSSAAQLARRDMANLN</sequence>
<proteinExistence type="inferred from homology"/>
<feature type="region of interest" description="Disordered" evidence="4">
    <location>
        <begin position="24"/>
        <end position="45"/>
    </location>
</feature>
<gene>
    <name evidence="2" type="primary">cpoB</name>
    <name evidence="7" type="ORF">SAMN05216210_1961</name>
</gene>
<feature type="chain" id="PRO_5009987906" description="Cell division coordinator CpoB" evidence="2">
    <location>
        <begin position="21"/>
        <end position="264"/>
    </location>
</feature>
<keyword evidence="2" id="KW-0132">Cell division</keyword>
<comment type="function">
    <text evidence="2">Mediates coordination of peptidoglycan synthesis and outer membrane constriction during cell division.</text>
</comment>
<dbReference type="OrthoDB" id="9768142at2"/>
<dbReference type="HAMAP" id="MF_02066">
    <property type="entry name" value="CpoB"/>
    <property type="match status" value="1"/>
</dbReference>
<name>A0A1H2G1G2_9GAMM</name>